<dbReference type="Proteomes" id="UP001596031">
    <property type="component" value="Unassembled WGS sequence"/>
</dbReference>
<gene>
    <name evidence="1" type="ORF">ACFPOU_19090</name>
</gene>
<evidence type="ECO:0000313" key="2">
    <source>
        <dbReference type="Proteomes" id="UP001596031"/>
    </source>
</evidence>
<reference evidence="2" key="1">
    <citation type="journal article" date="2019" name="Int. J. Syst. Evol. Microbiol.">
        <title>The Global Catalogue of Microorganisms (GCM) 10K type strain sequencing project: providing services to taxonomists for standard genome sequencing and annotation.</title>
        <authorList>
            <consortium name="The Broad Institute Genomics Platform"/>
            <consortium name="The Broad Institute Genome Sequencing Center for Infectious Disease"/>
            <person name="Wu L."/>
            <person name="Ma J."/>
        </authorList>
    </citation>
    <scope>NUCLEOTIDE SEQUENCE [LARGE SCALE GENOMIC DNA]</scope>
    <source>
        <strain evidence="2">CCUG 38813</strain>
    </source>
</reference>
<keyword evidence="2" id="KW-1185">Reference proteome</keyword>
<evidence type="ECO:0000313" key="1">
    <source>
        <dbReference type="EMBL" id="MFC5513211.1"/>
    </source>
</evidence>
<name>A0ABW0PKK2_9BURK</name>
<dbReference type="EMBL" id="JBHSMS010000062">
    <property type="protein sequence ID" value="MFC5513211.1"/>
    <property type="molecule type" value="Genomic_DNA"/>
</dbReference>
<dbReference type="RefSeq" id="WP_379724937.1">
    <property type="nucleotide sequence ID" value="NZ_JBHSMS010000062.1"/>
</dbReference>
<sequence>MHGFPEDLKLDGIVGSEIQQICLGRYDVQFLVGSGTRICVQSLVEVFQGEELVATWDEERNWTTSAFQKLLNATVDTYAVINPQAMEIRLQDGLRLRLHDNSTQYESLQIYPDFIVI</sequence>
<accession>A0ABW0PKK2</accession>
<organism evidence="1 2">
    <name type="scientific">Massilia jejuensis</name>
    <dbReference type="NCBI Taxonomy" id="648894"/>
    <lineage>
        <taxon>Bacteria</taxon>
        <taxon>Pseudomonadati</taxon>
        <taxon>Pseudomonadota</taxon>
        <taxon>Betaproteobacteria</taxon>
        <taxon>Burkholderiales</taxon>
        <taxon>Oxalobacteraceae</taxon>
        <taxon>Telluria group</taxon>
        <taxon>Massilia</taxon>
    </lineage>
</organism>
<protein>
    <submittedName>
        <fullName evidence="1">Uncharacterized protein</fullName>
    </submittedName>
</protein>
<comment type="caution">
    <text evidence="1">The sequence shown here is derived from an EMBL/GenBank/DDBJ whole genome shotgun (WGS) entry which is preliminary data.</text>
</comment>
<proteinExistence type="predicted"/>